<reference evidence="1" key="1">
    <citation type="submission" date="2018-06" db="EMBL/GenBank/DDBJ databases">
        <authorList>
            <person name="Zhirakovskaya E."/>
        </authorList>
    </citation>
    <scope>NUCLEOTIDE SEQUENCE</scope>
</reference>
<accession>A0A3B1CX27</accession>
<proteinExistence type="predicted"/>
<dbReference type="AlphaFoldDB" id="A0A3B1CX27"/>
<protein>
    <submittedName>
        <fullName evidence="1">Uncharacterized protein</fullName>
    </submittedName>
</protein>
<name>A0A3B1CX27_9ZZZZ</name>
<dbReference type="EMBL" id="UOGD01000411">
    <property type="protein sequence ID" value="VAX28424.1"/>
    <property type="molecule type" value="Genomic_DNA"/>
</dbReference>
<evidence type="ECO:0000313" key="1">
    <source>
        <dbReference type="EMBL" id="VAX28424.1"/>
    </source>
</evidence>
<gene>
    <name evidence="1" type="ORF">MNBD_IGNAVI01-2914</name>
</gene>
<feature type="non-terminal residue" evidence="1">
    <location>
        <position position="1"/>
    </location>
</feature>
<sequence>RINDVPDKDFPSISSKKFGIRINKTHKVEESKIK</sequence>
<organism evidence="1">
    <name type="scientific">hydrothermal vent metagenome</name>
    <dbReference type="NCBI Taxonomy" id="652676"/>
    <lineage>
        <taxon>unclassified sequences</taxon>
        <taxon>metagenomes</taxon>
        <taxon>ecological metagenomes</taxon>
    </lineage>
</organism>